<evidence type="ECO:0000313" key="8">
    <source>
        <dbReference type="EMBL" id="MDC3984314.1"/>
    </source>
</evidence>
<keyword evidence="9" id="KW-1185">Reference proteome</keyword>
<dbReference type="InterPro" id="IPR017441">
    <property type="entry name" value="Protein_kinase_ATP_BS"/>
</dbReference>
<protein>
    <submittedName>
        <fullName evidence="8">Serine/threonine protein kinase</fullName>
    </submittedName>
</protein>
<dbReference type="InterPro" id="IPR008271">
    <property type="entry name" value="Ser/Thr_kinase_AS"/>
</dbReference>
<evidence type="ECO:0000256" key="2">
    <source>
        <dbReference type="ARBA" id="ARBA00022741"/>
    </source>
</evidence>
<dbReference type="AlphaFoldDB" id="A0A9X3X5V8"/>
<evidence type="ECO:0000256" key="5">
    <source>
        <dbReference type="PROSITE-ProRule" id="PRU10141"/>
    </source>
</evidence>
<keyword evidence="3 8" id="KW-0418">Kinase</keyword>
<accession>A0A9X3X5V8</accession>
<evidence type="ECO:0000256" key="1">
    <source>
        <dbReference type="ARBA" id="ARBA00022679"/>
    </source>
</evidence>
<name>A0A9X3X5V8_9BACT</name>
<dbReference type="PROSITE" id="PS00108">
    <property type="entry name" value="PROTEIN_KINASE_ST"/>
    <property type="match status" value="1"/>
</dbReference>
<dbReference type="PANTHER" id="PTHR43289">
    <property type="entry name" value="MITOGEN-ACTIVATED PROTEIN KINASE KINASE KINASE 20-RELATED"/>
    <property type="match status" value="1"/>
</dbReference>
<feature type="region of interest" description="Disordered" evidence="6">
    <location>
        <begin position="383"/>
        <end position="491"/>
    </location>
</feature>
<evidence type="ECO:0000259" key="7">
    <source>
        <dbReference type="PROSITE" id="PS50011"/>
    </source>
</evidence>
<dbReference type="SUPFAM" id="SSF56112">
    <property type="entry name" value="Protein kinase-like (PK-like)"/>
    <property type="match status" value="1"/>
</dbReference>
<sequence length="725" mass="76170">MTPSPTKSCPSCGERYDADVLFCPQDGTPLVNVKGPSLSSPEVDPYAGLELAGQIRIKHLIGIGSMGRVYRAFQAGIDRDVAVKILHRELSGNAELVGRFHREAKIASRLAHPGVVSVLMTGTIPQRGDPRTGGEMYLVMEYLDGMSLLSALAAAGTGGEPSALPLPRAMHIALQICDAVGEAHAQGIVHRDLKPENVMLVRRGDDPDFVKVLDFGIARLDWADRGGSMATQAGLIFGTAKYISPEGAEGKPVSPAADVYSIATILYQCLAGRTPFEGESPVQLLIQHTHDAPPDLRSIPRASYVPAPLAAVIMQNLAKKPEARAEDARALGKDLYTAARQSGLDPDELTRSSLLFARQGAVKLPSKERTKSLELSTDLASKIGGVPARPDATPLPISSRIEGDPESSPAPFVPPPPTSSVGRAVSSSAILDDEDETTAAPPSIRSERRIDEDDESETQDPDAHASPAAPFARESTMQGTETPLSLPPPADMKRRARLTRIVAIVLCLAAAPLVIVMGGRRLGLVGATSADSLDGRLEAAREAMKRQAWDAPPGDNVKEILEAAHARWPGDARVKELRREAAERLVTSALGRKYAGDPAEALHLARIAVSLNPSLTTAQHLVAELESKAPADLAPATSSAPRAVPTDHRPNGRFPAPRPTGKDGKPLPSASAATPPGPTATPTPTSTTKGPAGASTGPDGPVLPPTPPPLPTTDPAPTPTGGPWL</sequence>
<feature type="domain" description="Protein kinase" evidence="7">
    <location>
        <begin position="55"/>
        <end position="337"/>
    </location>
</feature>
<dbReference type="CDD" id="cd14014">
    <property type="entry name" value="STKc_PknB_like"/>
    <property type="match status" value="1"/>
</dbReference>
<dbReference type="GO" id="GO:0004674">
    <property type="term" value="F:protein serine/threonine kinase activity"/>
    <property type="evidence" value="ECO:0007669"/>
    <property type="project" value="UniProtKB-KW"/>
</dbReference>
<evidence type="ECO:0000256" key="3">
    <source>
        <dbReference type="ARBA" id="ARBA00022777"/>
    </source>
</evidence>
<comment type="caution">
    <text evidence="8">The sequence shown here is derived from an EMBL/GenBank/DDBJ whole genome shotgun (WGS) entry which is preliminary data.</text>
</comment>
<evidence type="ECO:0000313" key="9">
    <source>
        <dbReference type="Proteomes" id="UP001151081"/>
    </source>
</evidence>
<proteinExistence type="predicted"/>
<keyword evidence="1" id="KW-0808">Transferase</keyword>
<dbReference type="Gene3D" id="1.10.510.10">
    <property type="entry name" value="Transferase(Phosphotransferase) domain 1"/>
    <property type="match status" value="1"/>
</dbReference>
<dbReference type="GO" id="GO:0005524">
    <property type="term" value="F:ATP binding"/>
    <property type="evidence" value="ECO:0007669"/>
    <property type="project" value="UniProtKB-UniRule"/>
</dbReference>
<reference evidence="8 9" key="1">
    <citation type="submission" date="2021-04" db="EMBL/GenBank/DDBJ databases">
        <title>Genome analysis of Polyangium sp.</title>
        <authorList>
            <person name="Li Y."/>
            <person name="Wang J."/>
        </authorList>
    </citation>
    <scope>NUCLEOTIDE SEQUENCE [LARGE SCALE GENOMIC DNA]</scope>
    <source>
        <strain evidence="8 9">SDU14</strain>
    </source>
</reference>
<gene>
    <name evidence="8" type="ORF">KEG57_27650</name>
</gene>
<dbReference type="SMART" id="SM00220">
    <property type="entry name" value="S_TKc"/>
    <property type="match status" value="1"/>
</dbReference>
<organism evidence="8 9">
    <name type="scientific">Polyangium jinanense</name>
    <dbReference type="NCBI Taxonomy" id="2829994"/>
    <lineage>
        <taxon>Bacteria</taxon>
        <taxon>Pseudomonadati</taxon>
        <taxon>Myxococcota</taxon>
        <taxon>Polyangia</taxon>
        <taxon>Polyangiales</taxon>
        <taxon>Polyangiaceae</taxon>
        <taxon>Polyangium</taxon>
    </lineage>
</organism>
<feature type="compositionally biased region" description="Pro residues" evidence="6">
    <location>
        <begin position="701"/>
        <end position="725"/>
    </location>
</feature>
<dbReference type="Proteomes" id="UP001151081">
    <property type="component" value="Unassembled WGS sequence"/>
</dbReference>
<feature type="compositionally biased region" description="Low complexity" evidence="6">
    <location>
        <begin position="682"/>
        <end position="700"/>
    </location>
</feature>
<evidence type="ECO:0000256" key="6">
    <source>
        <dbReference type="SAM" id="MobiDB-lite"/>
    </source>
</evidence>
<dbReference type="RefSeq" id="WP_272458923.1">
    <property type="nucleotide sequence ID" value="NZ_JAGTJJ010000019.1"/>
</dbReference>
<dbReference type="Pfam" id="PF00069">
    <property type="entry name" value="Pkinase"/>
    <property type="match status" value="1"/>
</dbReference>
<dbReference type="InterPro" id="IPR011009">
    <property type="entry name" value="Kinase-like_dom_sf"/>
</dbReference>
<keyword evidence="2 5" id="KW-0547">Nucleotide-binding</keyword>
<dbReference type="Gene3D" id="3.30.200.20">
    <property type="entry name" value="Phosphorylase Kinase, domain 1"/>
    <property type="match status" value="1"/>
</dbReference>
<evidence type="ECO:0000256" key="4">
    <source>
        <dbReference type="ARBA" id="ARBA00022840"/>
    </source>
</evidence>
<dbReference type="InterPro" id="IPR000719">
    <property type="entry name" value="Prot_kinase_dom"/>
</dbReference>
<dbReference type="PROSITE" id="PS50011">
    <property type="entry name" value="PROTEIN_KINASE_DOM"/>
    <property type="match status" value="1"/>
</dbReference>
<dbReference type="EMBL" id="JAGTJJ010000019">
    <property type="protein sequence ID" value="MDC3984314.1"/>
    <property type="molecule type" value="Genomic_DNA"/>
</dbReference>
<feature type="region of interest" description="Disordered" evidence="6">
    <location>
        <begin position="631"/>
        <end position="725"/>
    </location>
</feature>
<feature type="binding site" evidence="5">
    <location>
        <position position="84"/>
    </location>
    <ligand>
        <name>ATP</name>
        <dbReference type="ChEBI" id="CHEBI:30616"/>
    </ligand>
</feature>
<dbReference type="PANTHER" id="PTHR43289:SF6">
    <property type="entry name" value="SERINE_THREONINE-PROTEIN KINASE NEKL-3"/>
    <property type="match status" value="1"/>
</dbReference>
<dbReference type="PROSITE" id="PS00107">
    <property type="entry name" value="PROTEIN_KINASE_ATP"/>
    <property type="match status" value="1"/>
</dbReference>
<keyword evidence="8" id="KW-0723">Serine/threonine-protein kinase</keyword>
<keyword evidence="4 5" id="KW-0067">ATP-binding</keyword>